<accession>A0A134B9R8</accession>
<dbReference type="InterPro" id="IPR015854">
    <property type="entry name" value="ABC_transpr_LolD-like"/>
</dbReference>
<keyword evidence="4" id="KW-1185">Reference proteome</keyword>
<dbReference type="PATRIC" id="fig|322095.3.peg.789"/>
<comment type="similarity">
    <text evidence="1">Belongs to the ABC transporter superfamily.</text>
</comment>
<evidence type="ECO:0000313" key="4">
    <source>
        <dbReference type="Proteomes" id="UP000070224"/>
    </source>
</evidence>
<keyword evidence="3" id="KW-0547">Nucleotide-binding</keyword>
<dbReference type="GO" id="GO:0016887">
    <property type="term" value="F:ATP hydrolysis activity"/>
    <property type="evidence" value="ECO:0007669"/>
    <property type="project" value="InterPro"/>
</dbReference>
<dbReference type="Pfam" id="PF00005">
    <property type="entry name" value="ABC_tran"/>
    <property type="match status" value="1"/>
</dbReference>
<dbReference type="Gene3D" id="3.40.50.300">
    <property type="entry name" value="P-loop containing nucleotide triphosphate hydrolases"/>
    <property type="match status" value="1"/>
</dbReference>
<dbReference type="Proteomes" id="UP000070224">
    <property type="component" value="Unassembled WGS sequence"/>
</dbReference>
<dbReference type="EMBL" id="LSDK01000057">
    <property type="protein sequence ID" value="KXB76689.1"/>
    <property type="molecule type" value="Genomic_DNA"/>
</dbReference>
<dbReference type="PROSITE" id="PS50893">
    <property type="entry name" value="ABC_TRANSPORTER_2"/>
    <property type="match status" value="1"/>
</dbReference>
<dbReference type="InterPro" id="IPR027417">
    <property type="entry name" value="P-loop_NTPase"/>
</dbReference>
<dbReference type="SUPFAM" id="SSF52540">
    <property type="entry name" value="P-loop containing nucleoside triphosphate hydrolases"/>
    <property type="match status" value="1"/>
</dbReference>
<dbReference type="STRING" id="322095.HMPREF3185_00800"/>
<dbReference type="GO" id="GO:0005886">
    <property type="term" value="C:plasma membrane"/>
    <property type="evidence" value="ECO:0007669"/>
    <property type="project" value="TreeGrafter"/>
</dbReference>
<dbReference type="AlphaFoldDB" id="A0A134B9R8"/>
<name>A0A134B9R8_9PORP</name>
<protein>
    <submittedName>
        <fullName evidence="3">ABC transporter, ATP-binding protein</fullName>
    </submittedName>
</protein>
<dbReference type="PANTHER" id="PTHR24220:SF689">
    <property type="entry name" value="LIPOPROTEIN-RELEASING SYSTEM ATP-BINDING PROTEIN LOLD"/>
    <property type="match status" value="1"/>
</dbReference>
<sequence>MQQITLSQVLPEVFRERTDLVSEVWRQELSLERGKHYLIEASSGAGKSSFCSFVYGWRGDYSGRIAFDGQDIRALSASAWGRIRRESLSFLFQDMRLFGELTAWDNVWIKNQLTGHKDRQTIEGYFEALGIADKLKSPARLLSLGQQQRLAAIRSLCQPFDFLLLDEPISHLDEANGRTLAGLITAEATAQGASVIVTSVGKHLPLEYHHTYQL</sequence>
<dbReference type="PANTHER" id="PTHR24220">
    <property type="entry name" value="IMPORT ATP-BINDING PROTEIN"/>
    <property type="match status" value="1"/>
</dbReference>
<dbReference type="InterPro" id="IPR003439">
    <property type="entry name" value="ABC_transporter-like_ATP-bd"/>
</dbReference>
<dbReference type="OrthoDB" id="1098100at2"/>
<evidence type="ECO:0000256" key="1">
    <source>
        <dbReference type="ARBA" id="ARBA00005417"/>
    </source>
</evidence>
<dbReference type="GO" id="GO:0022857">
    <property type="term" value="F:transmembrane transporter activity"/>
    <property type="evidence" value="ECO:0007669"/>
    <property type="project" value="TreeGrafter"/>
</dbReference>
<dbReference type="GO" id="GO:0005524">
    <property type="term" value="F:ATP binding"/>
    <property type="evidence" value="ECO:0007669"/>
    <property type="project" value="UniProtKB-KW"/>
</dbReference>
<dbReference type="RefSeq" id="WP_044114647.1">
    <property type="nucleotide sequence ID" value="NZ_KQ960437.1"/>
</dbReference>
<keyword evidence="3" id="KW-0067">ATP-binding</keyword>
<reference evidence="4" key="1">
    <citation type="submission" date="2016-01" db="EMBL/GenBank/DDBJ databases">
        <authorList>
            <person name="Mitreva M."/>
            <person name="Pepin K.H."/>
            <person name="Mihindukulasuriya K.A."/>
            <person name="Fulton R."/>
            <person name="Fronick C."/>
            <person name="O'Laughlin M."/>
            <person name="Miner T."/>
            <person name="Herter B."/>
            <person name="Rosa B.A."/>
            <person name="Cordes M."/>
            <person name="Tomlinson C."/>
            <person name="Wollam A."/>
            <person name="Palsikar V.B."/>
            <person name="Mardis E.R."/>
            <person name="Wilson R.K."/>
        </authorList>
    </citation>
    <scope>NUCLEOTIDE SEQUENCE [LARGE SCALE GENOMIC DNA]</scope>
    <source>
        <strain evidence="4">KA00683</strain>
    </source>
</reference>
<gene>
    <name evidence="3" type="ORF">HMPREF3185_00800</name>
</gene>
<organism evidence="3 4">
    <name type="scientific">Porphyromonas somerae</name>
    <dbReference type="NCBI Taxonomy" id="322095"/>
    <lineage>
        <taxon>Bacteria</taxon>
        <taxon>Pseudomonadati</taxon>
        <taxon>Bacteroidota</taxon>
        <taxon>Bacteroidia</taxon>
        <taxon>Bacteroidales</taxon>
        <taxon>Porphyromonadaceae</taxon>
        <taxon>Porphyromonas</taxon>
    </lineage>
</organism>
<proteinExistence type="inferred from homology"/>
<comment type="caution">
    <text evidence="3">The sequence shown here is derived from an EMBL/GenBank/DDBJ whole genome shotgun (WGS) entry which is preliminary data.</text>
</comment>
<feature type="domain" description="ABC transporter" evidence="2">
    <location>
        <begin position="8"/>
        <end position="214"/>
    </location>
</feature>
<evidence type="ECO:0000313" key="3">
    <source>
        <dbReference type="EMBL" id="KXB76689.1"/>
    </source>
</evidence>
<evidence type="ECO:0000259" key="2">
    <source>
        <dbReference type="PROSITE" id="PS50893"/>
    </source>
</evidence>